<gene>
    <name evidence="1" type="ORF">MLD38_025724</name>
</gene>
<reference evidence="2" key="1">
    <citation type="journal article" date="2023" name="Front. Plant Sci.">
        <title>Chromosomal-level genome assembly of Melastoma candidum provides insights into trichome evolution.</title>
        <authorList>
            <person name="Zhong Y."/>
            <person name="Wu W."/>
            <person name="Sun C."/>
            <person name="Zou P."/>
            <person name="Liu Y."/>
            <person name="Dai S."/>
            <person name="Zhou R."/>
        </authorList>
    </citation>
    <scope>NUCLEOTIDE SEQUENCE [LARGE SCALE GENOMIC DNA]</scope>
</reference>
<keyword evidence="2" id="KW-1185">Reference proteome</keyword>
<dbReference type="EMBL" id="CM042886">
    <property type="protein sequence ID" value="KAI4340936.1"/>
    <property type="molecule type" value="Genomic_DNA"/>
</dbReference>
<name>A0ACB9P1F7_9MYRT</name>
<accession>A0ACB9P1F7</accession>
<dbReference type="Proteomes" id="UP001057402">
    <property type="component" value="Chromosome 7"/>
</dbReference>
<proteinExistence type="predicted"/>
<sequence>MLTLTSLLESATAPPSSKPYFSDRNSHPSPKPPPTVSFPNPPQTAPRSIITPSAYAEVLDSSDSPPIVAQVHAHALRNGFRGHEFVETKLLQAYGRCDCLYYAAKLFEEMPSRNLYSWAAMIGAFVNRDLFEDGLGLFRELLGEEGVVLDFFLFPVLFRLCSGVGDVGLGRQMHGMAIKGKHVENAFVGNALIDMYGKCGSLFDAKRGLESLSARDHVSWNSLITACAVNGMVDDALSCLDEMFARDGLVPNLVTWSAVIGGLSQNGHDDEAVGLLFRMTREGFEPNDRTLASVLPSCSRLKDLNLGREIHGYVTRRLFNDSSYVVNGLLDLYRKCGDMRSAEFMFWKFSVRNEVSYNTMIVGYSENGLISEARELFDRMEAQGVKKSKISWNSMISGYVDNCLYDKAWDLYIHLLSEDSIEPDSFTLGSVLTACADIASLKQGRQIHLHAIIKGLHADPFVGGSLVELYGRCDELASAQLAFDQLHERDTSPWNALISGYSRCNETESIEALLIRMKQDGLEPNIYTWNGIISGYLENGHHDAALSLFSDMCSSSSKPDAYTIGMVTTACSRLATIDRGKQLHGHSIRRGFDSDIYITAALIDMYGKCGSIRYAKHVYDRIGNPNIVTQNAMLTTYAMHGLGEEGISLFRKMLKEGYIPDHVTFLSALSSCAHAGTVDTGWEFFYLMKHFGIKPSLKHYTCIVDLLCRAGRLAEAYIIIMRMPMEPDPVVWSALLGGCVVHGDIVLGEIAGKRLLELGADNTGNYVLLANLYGLHGRWSELARMRQAIKDRDMQKCPGCSWIEHRDRVHVFLAADMSHDSTPDIYATLDSLTAQMRLPTEISI</sequence>
<organism evidence="1 2">
    <name type="scientific">Melastoma candidum</name>
    <dbReference type="NCBI Taxonomy" id="119954"/>
    <lineage>
        <taxon>Eukaryota</taxon>
        <taxon>Viridiplantae</taxon>
        <taxon>Streptophyta</taxon>
        <taxon>Embryophyta</taxon>
        <taxon>Tracheophyta</taxon>
        <taxon>Spermatophyta</taxon>
        <taxon>Magnoliopsida</taxon>
        <taxon>eudicotyledons</taxon>
        <taxon>Gunneridae</taxon>
        <taxon>Pentapetalae</taxon>
        <taxon>rosids</taxon>
        <taxon>malvids</taxon>
        <taxon>Myrtales</taxon>
        <taxon>Melastomataceae</taxon>
        <taxon>Melastomatoideae</taxon>
        <taxon>Melastomateae</taxon>
        <taxon>Melastoma</taxon>
    </lineage>
</organism>
<protein>
    <submittedName>
        <fullName evidence="1">Uncharacterized protein</fullName>
    </submittedName>
</protein>
<evidence type="ECO:0000313" key="1">
    <source>
        <dbReference type="EMBL" id="KAI4340936.1"/>
    </source>
</evidence>
<evidence type="ECO:0000313" key="2">
    <source>
        <dbReference type="Proteomes" id="UP001057402"/>
    </source>
</evidence>
<comment type="caution">
    <text evidence="1">The sequence shown here is derived from an EMBL/GenBank/DDBJ whole genome shotgun (WGS) entry which is preliminary data.</text>
</comment>